<keyword evidence="2" id="KW-0378">Hydrolase</keyword>
<evidence type="ECO:0000313" key="4">
    <source>
        <dbReference type="EMBL" id="PWC01060.1"/>
    </source>
</evidence>
<dbReference type="KEGG" id="cyz:C3B44_04995"/>
<reference evidence="5" key="1">
    <citation type="submission" date="2018-04" db="EMBL/GenBank/DDBJ databases">
        <authorList>
            <person name="Liu S."/>
            <person name="Wang Z."/>
            <person name="Li J."/>
        </authorList>
    </citation>
    <scope>NUCLEOTIDE SEQUENCE [LARGE SCALE GENOMIC DNA]</scope>
    <source>
        <strain evidence="5">2189</strain>
    </source>
</reference>
<feature type="domain" description="Acyl-CoA thioesterase-like N-terminal HotDog" evidence="3">
    <location>
        <begin position="30"/>
        <end position="104"/>
    </location>
</feature>
<dbReference type="GO" id="GO:0006637">
    <property type="term" value="P:acyl-CoA metabolic process"/>
    <property type="evidence" value="ECO:0007669"/>
    <property type="project" value="InterPro"/>
</dbReference>
<protein>
    <recommendedName>
        <fullName evidence="3">Acyl-CoA thioesterase-like N-terminal HotDog domain-containing protein</fullName>
    </recommendedName>
</protein>
<dbReference type="Pfam" id="PF13622">
    <property type="entry name" value="4HBT_3"/>
    <property type="match status" value="1"/>
</dbReference>
<gene>
    <name evidence="4" type="ORF">DF222_09670</name>
</gene>
<dbReference type="CDD" id="cd03445">
    <property type="entry name" value="Thioesterase_II_repeat2"/>
    <property type="match status" value="1"/>
</dbReference>
<comment type="similarity">
    <text evidence="1">Belongs to the C/M/P thioester hydrolase family.</text>
</comment>
<comment type="caution">
    <text evidence="4">The sequence shown here is derived from an EMBL/GenBank/DDBJ whole genome shotgun (WGS) entry which is preliminary data.</text>
</comment>
<organism evidence="4 5">
    <name type="scientific">Corynebacterium yudongzhengii</name>
    <dbReference type="NCBI Taxonomy" id="2080740"/>
    <lineage>
        <taxon>Bacteria</taxon>
        <taxon>Bacillati</taxon>
        <taxon>Actinomycetota</taxon>
        <taxon>Actinomycetes</taxon>
        <taxon>Mycobacteriales</taxon>
        <taxon>Corynebacteriaceae</taxon>
        <taxon>Corynebacterium</taxon>
    </lineage>
</organism>
<dbReference type="PANTHER" id="PTHR11066:SF34">
    <property type="entry name" value="ACYL-COENZYME A THIOESTERASE 8"/>
    <property type="match status" value="1"/>
</dbReference>
<dbReference type="Proteomes" id="UP000244989">
    <property type="component" value="Unassembled WGS sequence"/>
</dbReference>
<accession>A0A2U1T4Y5</accession>
<keyword evidence="5" id="KW-1185">Reference proteome</keyword>
<proteinExistence type="inferred from homology"/>
<evidence type="ECO:0000259" key="3">
    <source>
        <dbReference type="Pfam" id="PF13622"/>
    </source>
</evidence>
<dbReference type="InterPro" id="IPR049449">
    <property type="entry name" value="TesB_ACOT8-like_N"/>
</dbReference>
<dbReference type="PANTHER" id="PTHR11066">
    <property type="entry name" value="ACYL-COA THIOESTERASE"/>
    <property type="match status" value="1"/>
</dbReference>
<dbReference type="AlphaFoldDB" id="A0A2U1T4Y5"/>
<dbReference type="GO" id="GO:0009062">
    <property type="term" value="P:fatty acid catabolic process"/>
    <property type="evidence" value="ECO:0007669"/>
    <property type="project" value="TreeGrafter"/>
</dbReference>
<name>A0A2U1T4Y5_9CORY</name>
<dbReference type="GO" id="GO:0047617">
    <property type="term" value="F:fatty acyl-CoA hydrolase activity"/>
    <property type="evidence" value="ECO:0007669"/>
    <property type="project" value="InterPro"/>
</dbReference>
<dbReference type="InterPro" id="IPR003703">
    <property type="entry name" value="Acyl_CoA_thio"/>
</dbReference>
<dbReference type="OrthoDB" id="9781019at2"/>
<evidence type="ECO:0000256" key="1">
    <source>
        <dbReference type="ARBA" id="ARBA00006538"/>
    </source>
</evidence>
<dbReference type="InterPro" id="IPR042171">
    <property type="entry name" value="Acyl-CoA_hotdog"/>
</dbReference>
<dbReference type="Gene3D" id="2.40.160.210">
    <property type="entry name" value="Acyl-CoA thioesterase, double hotdog domain"/>
    <property type="match status" value="1"/>
</dbReference>
<dbReference type="EMBL" id="QEEZ01000020">
    <property type="protein sequence ID" value="PWC01060.1"/>
    <property type="molecule type" value="Genomic_DNA"/>
</dbReference>
<evidence type="ECO:0000256" key="2">
    <source>
        <dbReference type="ARBA" id="ARBA00022801"/>
    </source>
</evidence>
<evidence type="ECO:0000313" key="5">
    <source>
        <dbReference type="Proteomes" id="UP000244989"/>
    </source>
</evidence>
<sequence>MTDIRDILSLERLDADIYRGTAVESVLPRTFGGQVAAQALVAATRTVEKKDVHSLHGYFVRPGRASEPTIFLVDRIRDGRSFATRKVSAVQNGETIFEMQASFHRNDDVGPEHSDLMRTVPAPEEIGRDDRTLPDTSRALLEEWKDWDIRIVPSDQYEHNKYGADAGTGDRLGFLFRPLESGPGSVVSPRT</sequence>
<dbReference type="SUPFAM" id="SSF54637">
    <property type="entry name" value="Thioesterase/thiol ester dehydrase-isomerase"/>
    <property type="match status" value="1"/>
</dbReference>
<dbReference type="InterPro" id="IPR029069">
    <property type="entry name" value="HotDog_dom_sf"/>
</dbReference>